<evidence type="ECO:0000256" key="1">
    <source>
        <dbReference type="SAM" id="Coils"/>
    </source>
</evidence>
<organism evidence="3 4">
    <name type="scientific">Methanosalsum natronophilum</name>
    <dbReference type="NCBI Taxonomy" id="768733"/>
    <lineage>
        <taxon>Archaea</taxon>
        <taxon>Methanobacteriati</taxon>
        <taxon>Methanobacteriota</taxon>
        <taxon>Stenosarchaea group</taxon>
        <taxon>Methanomicrobia</taxon>
        <taxon>Methanosarcinales</taxon>
        <taxon>Methanosarcinaceae</taxon>
        <taxon>Methanosalsum</taxon>
    </lineage>
</organism>
<reference evidence="3 4" key="1">
    <citation type="submission" date="2018-08" db="EMBL/GenBank/DDBJ databases">
        <title>The metabolism and importance of syntrophic acetate oxidation coupled to methane or sulfide production in haloalkaline environments.</title>
        <authorList>
            <person name="Timmers P.H.A."/>
            <person name="Vavourakis C.D."/>
            <person name="Sorokin D.Y."/>
            <person name="Sinninghe Damste J.S."/>
            <person name="Muyzer G."/>
            <person name="Stams A.J.M."/>
            <person name="Plugge C.M."/>
        </authorList>
    </citation>
    <scope>NUCLEOTIDE SEQUENCE [LARGE SCALE GENOMIC DNA]</scope>
    <source>
        <strain evidence="3">MSAO_Arc3</strain>
    </source>
</reference>
<dbReference type="InterPro" id="IPR011089">
    <property type="entry name" value="GmrSD_C"/>
</dbReference>
<sequence>QRDYTEQDRERLAWYIANNCYLVIVTTTDEESAYRIFSVLNDRGIQLSHADILKAEIISQISSSESRTEYNNKWVEMEEELGVDQFKTLFSHIRMIRRKAKARDTILKEIRTYIDPKKKPEQFIDNELIPYGNAFRDIKTATFEASKSADKINEYLKLLNRLDNEDWIPPAIYVIAQWGDSDTSKVLNLIEKIERLAFGMHILRNNINDRIERYSRILDALEKNDFDSLESTLELTETEKENIKTTLKGDVYHTKFIRYLLLRIDGELSDSSAVYDHPILSIEHVLPQNPANDSEWISKFPDLDEREELTNSLGNLVLLSTRKNSKARNYDFKKKKEHYFKKGGVSPFTLTTQVLNYDDWTPESIYERQKNLEQVCANILNI</sequence>
<evidence type="ECO:0000313" key="4">
    <source>
        <dbReference type="Proteomes" id="UP000284763"/>
    </source>
</evidence>
<dbReference type="PANTHER" id="PTHR35149:SF2">
    <property type="entry name" value="DUF262 DOMAIN-CONTAINING PROTEIN"/>
    <property type="match status" value="1"/>
</dbReference>
<keyword evidence="1" id="KW-0175">Coiled coil</keyword>
<gene>
    <name evidence="3" type="ORF">D5R95_00375</name>
</gene>
<evidence type="ECO:0000259" key="2">
    <source>
        <dbReference type="Pfam" id="PF07510"/>
    </source>
</evidence>
<dbReference type="Proteomes" id="UP000284763">
    <property type="component" value="Unassembled WGS sequence"/>
</dbReference>
<feature type="non-terminal residue" evidence="3">
    <location>
        <position position="1"/>
    </location>
</feature>
<dbReference type="AlphaFoldDB" id="A0A3R7VVA3"/>
<evidence type="ECO:0000313" key="3">
    <source>
        <dbReference type="EMBL" id="RQD92471.1"/>
    </source>
</evidence>
<comment type="caution">
    <text evidence="3">The sequence shown here is derived from an EMBL/GenBank/DDBJ whole genome shotgun (WGS) entry which is preliminary data.</text>
</comment>
<feature type="domain" description="GmrSD restriction endonucleases C-terminal" evidence="2">
    <location>
        <begin position="239"/>
        <end position="372"/>
    </location>
</feature>
<dbReference type="Pfam" id="PF07510">
    <property type="entry name" value="GmrSD_C"/>
    <property type="match status" value="1"/>
</dbReference>
<proteinExistence type="predicted"/>
<dbReference type="PANTHER" id="PTHR35149">
    <property type="entry name" value="SLL5132 PROTEIN"/>
    <property type="match status" value="1"/>
</dbReference>
<feature type="coiled-coil region" evidence="1">
    <location>
        <begin position="204"/>
        <end position="246"/>
    </location>
</feature>
<protein>
    <submittedName>
        <fullName evidence="3">DUF1524 domain-containing protein</fullName>
    </submittedName>
</protein>
<accession>A0A3R7VVA3</accession>
<name>A0A3R7VVA3_9EURY</name>
<dbReference type="EMBL" id="QZAB01000032">
    <property type="protein sequence ID" value="RQD92471.1"/>
    <property type="molecule type" value="Genomic_DNA"/>
</dbReference>